<dbReference type="PANTHER" id="PTHR43433:SF5">
    <property type="entry name" value="AB HYDROLASE-1 DOMAIN-CONTAINING PROTEIN"/>
    <property type="match status" value="1"/>
</dbReference>
<dbReference type="InterPro" id="IPR029058">
    <property type="entry name" value="AB_hydrolase_fold"/>
</dbReference>
<keyword evidence="2" id="KW-0378">Hydrolase</keyword>
<dbReference type="SUPFAM" id="SSF53474">
    <property type="entry name" value="alpha/beta-Hydrolases"/>
    <property type="match status" value="1"/>
</dbReference>
<dbReference type="Pfam" id="PF00561">
    <property type="entry name" value="Abhydrolase_1"/>
    <property type="match status" value="1"/>
</dbReference>
<gene>
    <name evidence="2" type="ORF">WI38_24085</name>
</gene>
<name>A0A102PEF8_9BURK</name>
<dbReference type="PRINTS" id="PR00111">
    <property type="entry name" value="ABHYDROLASE"/>
</dbReference>
<protein>
    <submittedName>
        <fullName evidence="2">Alpha/beta hydrolase</fullName>
    </submittedName>
</protein>
<accession>A0A102PEF8</accession>
<evidence type="ECO:0000313" key="3">
    <source>
        <dbReference type="Proteomes" id="UP000065521"/>
    </source>
</evidence>
<evidence type="ECO:0000259" key="1">
    <source>
        <dbReference type="Pfam" id="PF00561"/>
    </source>
</evidence>
<sequence length="284" mass="30124">MNTTIRAANAPTQYADAAGVRYAYRRFGRSGSVPLLCLQHFTGTLDNWDPAIVDVLAEDREVILFDNAGVGASGGEVPTTVAGMAEHAMRFIDAIGLTRLHILGFSLGGFVAQEIALARPAAIGRMILSGSAPEGGEGAGMDRPELVAIYTNGEMPMNEKLKRLFFPATADAQAAAAAFVDRLETRGSERDTPASPAVAATQLQAMIAWANWRGDVREKLAGITHPVLVTNGDNDIMIPTKNTLLLAEGLPNATLIVYPNSGHGALFQYASAYVSHVRTFLDGA</sequence>
<dbReference type="PANTHER" id="PTHR43433">
    <property type="entry name" value="HYDROLASE, ALPHA/BETA FOLD FAMILY PROTEIN"/>
    <property type="match status" value="1"/>
</dbReference>
<dbReference type="EMBL" id="LOTN01000051">
    <property type="protein sequence ID" value="KUZ85980.1"/>
    <property type="molecule type" value="Genomic_DNA"/>
</dbReference>
<dbReference type="AlphaFoldDB" id="A0A102PEF8"/>
<dbReference type="GO" id="GO:0016787">
    <property type="term" value="F:hydrolase activity"/>
    <property type="evidence" value="ECO:0007669"/>
    <property type="project" value="UniProtKB-KW"/>
</dbReference>
<comment type="caution">
    <text evidence="2">The sequence shown here is derived from an EMBL/GenBank/DDBJ whole genome shotgun (WGS) entry which is preliminary data.</text>
</comment>
<dbReference type="RefSeq" id="WP_059635919.1">
    <property type="nucleotide sequence ID" value="NZ_LOTK01000087.1"/>
</dbReference>
<organism evidence="2 3">
    <name type="scientific">Burkholderia ubonensis</name>
    <dbReference type="NCBI Taxonomy" id="101571"/>
    <lineage>
        <taxon>Bacteria</taxon>
        <taxon>Pseudomonadati</taxon>
        <taxon>Pseudomonadota</taxon>
        <taxon>Betaproteobacteria</taxon>
        <taxon>Burkholderiales</taxon>
        <taxon>Burkholderiaceae</taxon>
        <taxon>Burkholderia</taxon>
        <taxon>Burkholderia cepacia complex</taxon>
    </lineage>
</organism>
<dbReference type="InterPro" id="IPR050471">
    <property type="entry name" value="AB_hydrolase"/>
</dbReference>
<dbReference type="Proteomes" id="UP000065521">
    <property type="component" value="Unassembled WGS sequence"/>
</dbReference>
<reference evidence="2 3" key="1">
    <citation type="submission" date="2015-11" db="EMBL/GenBank/DDBJ databases">
        <title>Expanding the genomic diversity of Burkholderia species for the development of highly accurate diagnostics.</title>
        <authorList>
            <person name="Sahl J."/>
            <person name="Keim P."/>
            <person name="Wagner D."/>
        </authorList>
    </citation>
    <scope>NUCLEOTIDE SEQUENCE [LARGE SCALE GENOMIC DNA]</scope>
    <source>
        <strain evidence="2 3">RF32-BP4</strain>
    </source>
</reference>
<dbReference type="InterPro" id="IPR000073">
    <property type="entry name" value="AB_hydrolase_1"/>
</dbReference>
<evidence type="ECO:0000313" key="2">
    <source>
        <dbReference type="EMBL" id="KUZ85980.1"/>
    </source>
</evidence>
<proteinExistence type="predicted"/>
<feature type="domain" description="AB hydrolase-1" evidence="1">
    <location>
        <begin position="34"/>
        <end position="267"/>
    </location>
</feature>
<dbReference type="Gene3D" id="3.40.50.1820">
    <property type="entry name" value="alpha/beta hydrolase"/>
    <property type="match status" value="1"/>
</dbReference>